<evidence type="ECO:0000256" key="2">
    <source>
        <dbReference type="ARBA" id="ARBA00022980"/>
    </source>
</evidence>
<keyword evidence="4" id="KW-0175">Coiled coil</keyword>
<keyword evidence="7" id="KW-0002">3D-structure</keyword>
<dbReference type="GO" id="GO:1990904">
    <property type="term" value="C:ribonucleoprotein complex"/>
    <property type="evidence" value="ECO:0007669"/>
    <property type="project" value="UniProtKB-KW"/>
</dbReference>
<dbReference type="EMBL" id="ATCN01000121">
    <property type="protein sequence ID" value="EPR79767.1"/>
    <property type="molecule type" value="Genomic_DNA"/>
</dbReference>
<evidence type="ECO:0000313" key="6">
    <source>
        <dbReference type="Proteomes" id="UP000014978"/>
    </source>
</evidence>
<dbReference type="STRING" id="1358809.S7WDE5"/>
<dbReference type="InParanoid" id="S7WDE5"/>
<proteinExistence type="evidence at protein level"/>
<dbReference type="GO" id="GO:0006412">
    <property type="term" value="P:translation"/>
    <property type="evidence" value="ECO:0007669"/>
    <property type="project" value="InterPro"/>
</dbReference>
<gene>
    <name evidence="5" type="ORF">SLOPH_45</name>
</gene>
<keyword evidence="2 5" id="KW-0689">Ribosomal protein</keyword>
<evidence type="ECO:0000256" key="4">
    <source>
        <dbReference type="SAM" id="Coils"/>
    </source>
</evidence>
<comment type="similarity">
    <text evidence="1">Belongs to the eukaryotic ribosomal protein eS6 family.</text>
</comment>
<dbReference type="HOGENOM" id="CLU_046346_3_0_1"/>
<dbReference type="GO" id="GO:0005840">
    <property type="term" value="C:ribosome"/>
    <property type="evidence" value="ECO:0007669"/>
    <property type="project" value="UniProtKB-KW"/>
</dbReference>
<dbReference type="PANTHER" id="PTHR11502">
    <property type="entry name" value="40S RIBOSOMAL PROTEIN S6"/>
    <property type="match status" value="1"/>
</dbReference>
<feature type="coiled-coil region" evidence="4">
    <location>
        <begin position="130"/>
        <end position="157"/>
    </location>
</feature>
<dbReference type="OMA" id="IAKKCRL"/>
<keyword evidence="6" id="KW-1185">Reference proteome</keyword>
<evidence type="ECO:0000256" key="1">
    <source>
        <dbReference type="ARBA" id="ARBA00009312"/>
    </source>
</evidence>
<accession>S7WDE5</accession>
<dbReference type="InterPro" id="IPR001377">
    <property type="entry name" value="Ribosomal_eS6"/>
</dbReference>
<keyword evidence="3" id="KW-0687">Ribonucleoprotein</keyword>
<sequence>MIKTLLTDKRKKLLLKKGDKGFKPVNRKGLRKRKTVRGSIIASDISMVCVSLIDAKEVAIEGLTDVVVGATHWPKRFNKLKAKAGFSEDADVTAEQVLKVIKDAILEVNGGDIKKLPKLKVSRYQTEKQKERKAEKIKLIEERKKKSEKERADFLKKYPDWQKKFATKA</sequence>
<evidence type="ECO:0007829" key="7">
    <source>
        <dbReference type="PDB" id="8P5D"/>
    </source>
</evidence>
<protein>
    <submittedName>
        <fullName evidence="5">40S ribosomal protein S6</fullName>
    </submittedName>
</protein>
<dbReference type="AlphaFoldDB" id="S7WDE5"/>
<dbReference type="EMDB" id="EMD-17448"/>
<reference evidence="7" key="2">
    <citation type="journal article" date="2023" name="Nat. Microbiol.">
        <title>CryoEM reveals that ribosomes in microsporidian spores are locked in a dimeric hibernating state.</title>
        <authorList>
            <person name="McLaren M."/>
            <person name="Conners R."/>
            <person name="Isupov M.N."/>
            <person name="Gil-Diez P."/>
            <person name="Gambelli L."/>
            <person name="Gold V.A.M."/>
            <person name="Walter A."/>
            <person name="Connell S.R."/>
            <person name="Williams B."/>
            <person name="Daum B."/>
        </authorList>
    </citation>
    <scope>STRUCTURE BY ELECTRON MICROSCOPY (10.80 ANGSTROMS)</scope>
</reference>
<evidence type="ECO:0000256" key="3">
    <source>
        <dbReference type="ARBA" id="ARBA00023274"/>
    </source>
</evidence>
<dbReference type="OrthoDB" id="10260596at2759"/>
<dbReference type="GO" id="GO:0003735">
    <property type="term" value="F:structural constituent of ribosome"/>
    <property type="evidence" value="ECO:0007669"/>
    <property type="project" value="InterPro"/>
</dbReference>
<comment type="caution">
    <text evidence="5">The sequence shown here is derived from an EMBL/GenBank/DDBJ whole genome shotgun (WGS) entry which is preliminary data.</text>
</comment>
<organism evidence="5 6">
    <name type="scientific">Spraguea lophii (strain 42_110)</name>
    <name type="common">Microsporidian parasite</name>
    <dbReference type="NCBI Taxonomy" id="1358809"/>
    <lineage>
        <taxon>Eukaryota</taxon>
        <taxon>Fungi</taxon>
        <taxon>Fungi incertae sedis</taxon>
        <taxon>Microsporidia</taxon>
        <taxon>Spragueidae</taxon>
        <taxon>Spraguea</taxon>
    </lineage>
</organism>
<evidence type="ECO:0000313" key="5">
    <source>
        <dbReference type="EMBL" id="EPR79767.1"/>
    </source>
</evidence>
<dbReference type="VEuPathDB" id="MicrosporidiaDB:SLOPH_45"/>
<dbReference type="Pfam" id="PF01092">
    <property type="entry name" value="Ribosomal_S6e"/>
    <property type="match status" value="1"/>
</dbReference>
<dbReference type="Proteomes" id="UP000014978">
    <property type="component" value="Unassembled WGS sequence"/>
</dbReference>
<name>S7WDE5_SPRLO</name>
<reference evidence="6" key="1">
    <citation type="journal article" date="2013" name="PLoS Genet.">
        <title>The genome of Spraguea lophii and the basis of host-microsporidian interactions.</title>
        <authorList>
            <person name="Campbell S.E."/>
            <person name="Williams T.A."/>
            <person name="Yousuf A."/>
            <person name="Soanes D.M."/>
            <person name="Paszkiewicz K.H."/>
            <person name="Williams B.A.P."/>
        </authorList>
    </citation>
    <scope>NUCLEOTIDE SEQUENCE [LARGE SCALE GENOMIC DNA]</scope>
    <source>
        <strain evidence="6">42_110</strain>
    </source>
</reference>
<dbReference type="PDB" id="8P5D">
    <property type="method" value="EM"/>
    <property type="resolution" value="10.80 A"/>
    <property type="chains" value="SG0=1-169"/>
</dbReference>
<dbReference type="FunCoup" id="S7WDE5">
    <property type="interactions" value="270"/>
</dbReference>